<dbReference type="InterPro" id="IPR041698">
    <property type="entry name" value="Methyltransf_25"/>
</dbReference>
<reference evidence="3 4" key="1">
    <citation type="submission" date="2017-06" db="EMBL/GenBank/DDBJ databases">
        <authorList>
            <person name="Kim H.J."/>
            <person name="Triplett B.A."/>
        </authorList>
    </citation>
    <scope>NUCLEOTIDE SEQUENCE [LARGE SCALE GENOMIC DNA]</scope>
    <source>
        <strain evidence="3 4">DSM 13116</strain>
    </source>
</reference>
<dbReference type="OrthoDB" id="5405545at2"/>
<proteinExistence type="predicted"/>
<keyword evidence="4" id="KW-1185">Reference proteome</keyword>
<dbReference type="EMBL" id="FZOC01000011">
    <property type="protein sequence ID" value="SNS26615.1"/>
    <property type="molecule type" value="Genomic_DNA"/>
</dbReference>
<dbReference type="Pfam" id="PF13649">
    <property type="entry name" value="Methyltransf_25"/>
    <property type="match status" value="1"/>
</dbReference>
<dbReference type="RefSeq" id="WP_089275580.1">
    <property type="nucleotide sequence ID" value="NZ_FZOC01000011.1"/>
</dbReference>
<dbReference type="Proteomes" id="UP000198324">
    <property type="component" value="Unassembled WGS sequence"/>
</dbReference>
<evidence type="ECO:0000313" key="4">
    <source>
        <dbReference type="Proteomes" id="UP000198324"/>
    </source>
</evidence>
<feature type="domain" description="Methyltransferase" evidence="2">
    <location>
        <begin position="41"/>
        <end position="140"/>
    </location>
</feature>
<evidence type="ECO:0000256" key="1">
    <source>
        <dbReference type="SAM" id="MobiDB-lite"/>
    </source>
</evidence>
<protein>
    <submittedName>
        <fullName evidence="3">Methyltransferase, FkbM family</fullName>
    </submittedName>
</protein>
<accession>A0A239D2H5</accession>
<dbReference type="InterPro" id="IPR029063">
    <property type="entry name" value="SAM-dependent_MTases_sf"/>
</dbReference>
<dbReference type="CDD" id="cd02440">
    <property type="entry name" value="AdoMet_MTases"/>
    <property type="match status" value="1"/>
</dbReference>
<evidence type="ECO:0000313" key="3">
    <source>
        <dbReference type="EMBL" id="SNS26615.1"/>
    </source>
</evidence>
<dbReference type="SUPFAM" id="SSF53335">
    <property type="entry name" value="S-adenosyl-L-methionine-dependent methyltransferases"/>
    <property type="match status" value="1"/>
</dbReference>
<feature type="region of interest" description="Disordered" evidence="1">
    <location>
        <begin position="1"/>
        <end position="22"/>
    </location>
</feature>
<name>A0A239D2H5_9BACT</name>
<dbReference type="Gene3D" id="3.40.50.150">
    <property type="entry name" value="Vaccinia Virus protein VP39"/>
    <property type="match status" value="1"/>
</dbReference>
<sequence length="196" mass="20623">MTDHPHPTQPPERPRHPSSHDAGTSAAVFAALALKPGDVFLDIGCGLGDHALVAARIVGQEGRVHALDADARCIRYLAAQAQFEALPQVDAIEADITRTLPLPDGSAAACLLAAVLHMPRVAHALPAVFSELFRTLGENGRVCALECGTFPLCGPPLPPDLAGGRIMAAARSSGFHLSSVAMLGYHYLMTFQKAHP</sequence>
<dbReference type="AlphaFoldDB" id="A0A239D2H5"/>
<keyword evidence="3" id="KW-0489">Methyltransferase</keyword>
<evidence type="ECO:0000259" key="2">
    <source>
        <dbReference type="Pfam" id="PF13649"/>
    </source>
</evidence>
<organism evidence="3 4">
    <name type="scientific">Humidesulfovibrio mexicanus</name>
    <dbReference type="NCBI Taxonomy" id="147047"/>
    <lineage>
        <taxon>Bacteria</taxon>
        <taxon>Pseudomonadati</taxon>
        <taxon>Thermodesulfobacteriota</taxon>
        <taxon>Desulfovibrionia</taxon>
        <taxon>Desulfovibrionales</taxon>
        <taxon>Desulfovibrionaceae</taxon>
        <taxon>Humidesulfovibrio</taxon>
    </lineage>
</organism>
<feature type="compositionally biased region" description="Basic and acidic residues" evidence="1">
    <location>
        <begin position="1"/>
        <end position="19"/>
    </location>
</feature>
<dbReference type="GO" id="GO:0008168">
    <property type="term" value="F:methyltransferase activity"/>
    <property type="evidence" value="ECO:0007669"/>
    <property type="project" value="UniProtKB-KW"/>
</dbReference>
<gene>
    <name evidence="3" type="ORF">SAMN04488503_0081</name>
</gene>
<keyword evidence="3" id="KW-0808">Transferase</keyword>
<dbReference type="GO" id="GO:0032259">
    <property type="term" value="P:methylation"/>
    <property type="evidence" value="ECO:0007669"/>
    <property type="project" value="UniProtKB-KW"/>
</dbReference>